<dbReference type="RefSeq" id="XP_036263216.1">
    <property type="nucleotide sequence ID" value="XM_036407522.1"/>
</dbReference>
<evidence type="ECO:0000313" key="1">
    <source>
        <dbReference type="EMBL" id="CEG42341.1"/>
    </source>
</evidence>
<proteinExistence type="predicted"/>
<evidence type="ECO:0000313" key="2">
    <source>
        <dbReference type="Proteomes" id="UP000054928"/>
    </source>
</evidence>
<dbReference type="AlphaFoldDB" id="A0A0P1AMC8"/>
<accession>A0A0P1AMC8</accession>
<sequence length="59" mass="7040">MTRSSIETKRHQNRLDIADEITESLPKIRIWNNKWSIELVAKAKTKETSIEFDIYKICF</sequence>
<name>A0A0P1AMC8_PLAHL</name>
<reference evidence="2" key="1">
    <citation type="submission" date="2014-09" db="EMBL/GenBank/DDBJ databases">
        <authorList>
            <person name="Sharma Rahul"/>
            <person name="Thines Marco"/>
        </authorList>
    </citation>
    <scope>NUCLEOTIDE SEQUENCE [LARGE SCALE GENOMIC DNA]</scope>
</reference>
<dbReference type="GeneID" id="59052626"/>
<dbReference type="Proteomes" id="UP000054928">
    <property type="component" value="Unassembled WGS sequence"/>
</dbReference>
<organism evidence="1 2">
    <name type="scientific">Plasmopara halstedii</name>
    <name type="common">Downy mildew of sunflower</name>
    <dbReference type="NCBI Taxonomy" id="4781"/>
    <lineage>
        <taxon>Eukaryota</taxon>
        <taxon>Sar</taxon>
        <taxon>Stramenopiles</taxon>
        <taxon>Oomycota</taxon>
        <taxon>Peronosporomycetes</taxon>
        <taxon>Peronosporales</taxon>
        <taxon>Peronosporaceae</taxon>
        <taxon>Plasmopara</taxon>
    </lineage>
</organism>
<keyword evidence="2" id="KW-1185">Reference proteome</keyword>
<dbReference type="EMBL" id="CCYD01000610">
    <property type="protein sequence ID" value="CEG42341.1"/>
    <property type="molecule type" value="Genomic_DNA"/>
</dbReference>
<protein>
    <submittedName>
        <fullName evidence="1">Uncharacterized protein</fullName>
    </submittedName>
</protein>